<dbReference type="SMART" id="SM00857">
    <property type="entry name" value="Resolvase"/>
    <property type="match status" value="1"/>
</dbReference>
<feature type="domain" description="Recombinase" evidence="2">
    <location>
        <begin position="161"/>
        <end position="278"/>
    </location>
</feature>
<dbReference type="InterPro" id="IPR050639">
    <property type="entry name" value="SSR_resolvase"/>
</dbReference>
<reference evidence="3" key="1">
    <citation type="journal article" date="2021" name="PeerJ">
        <title>Extensive microbial diversity within the chicken gut microbiome revealed by metagenomics and culture.</title>
        <authorList>
            <person name="Gilroy R."/>
            <person name="Ravi A."/>
            <person name="Getino M."/>
            <person name="Pursley I."/>
            <person name="Horton D.L."/>
            <person name="Alikhan N.F."/>
            <person name="Baker D."/>
            <person name="Gharbi K."/>
            <person name="Hall N."/>
            <person name="Watson M."/>
            <person name="Adriaenssens E.M."/>
            <person name="Foster-Nyarko E."/>
            <person name="Jarju S."/>
            <person name="Secka A."/>
            <person name="Antonio M."/>
            <person name="Oren A."/>
            <person name="Chaudhuri R.R."/>
            <person name="La Ragione R."/>
            <person name="Hildebrand F."/>
            <person name="Pallen M.J."/>
        </authorList>
    </citation>
    <scope>NUCLEOTIDE SEQUENCE</scope>
    <source>
        <strain evidence="3">ChiBcec21-2208</strain>
    </source>
</reference>
<dbReference type="GO" id="GO:0000150">
    <property type="term" value="F:DNA strand exchange activity"/>
    <property type="evidence" value="ECO:0007669"/>
    <property type="project" value="InterPro"/>
</dbReference>
<dbReference type="PANTHER" id="PTHR30461">
    <property type="entry name" value="DNA-INVERTASE FROM LAMBDOID PROPHAGE"/>
    <property type="match status" value="1"/>
</dbReference>
<sequence length="410" mass="47873">MNHVYCLYRVSTIQQLHEEDIPMQRQACQEFAAARGWKIIKEFYEKGISGFKTPTADRRVLQQIKKDAKQHKFDILLVFMFDRLGRRDSETPFFVEDLSMLGIEIWSAREGPQRFESHADKLINYIRYWQASGESLKISERTKTRMQQLTSEGFYCGGRAPYGYRLVKTGRVNPRGRDVHDLQIIPGEAEVIRIVFDYYIRYGYGGRRIATELAAQGIYDRNGEVFHPSSINAFLHRELFTGVMCRGGVRSQLNPELQIISPETFQAAQQVMEKRKQGQLPKKLVGKALLSGNVYCGCCGGRVFASTVRRIHRVTEQNERIPGYKCYNRVQHRERCSTQSTYRAERIDKEVLRQLKCHVDTHPELQKLYDKAMEAEFSIRKMILCQWIERVNIFTYGHIEVLFQNEIEIF</sequence>
<dbReference type="InterPro" id="IPR036162">
    <property type="entry name" value="Resolvase-like_N_sf"/>
</dbReference>
<protein>
    <submittedName>
        <fullName evidence="3">Recombinase family protein</fullName>
    </submittedName>
</protein>
<accession>A0A921LPE5</accession>
<comment type="caution">
    <text evidence="3">The sequence shown here is derived from an EMBL/GenBank/DDBJ whole genome shotgun (WGS) entry which is preliminary data.</text>
</comment>
<dbReference type="InterPro" id="IPR006119">
    <property type="entry name" value="Resolv_N"/>
</dbReference>
<dbReference type="GO" id="GO:0003677">
    <property type="term" value="F:DNA binding"/>
    <property type="evidence" value="ECO:0007669"/>
    <property type="project" value="InterPro"/>
</dbReference>
<evidence type="ECO:0000259" key="1">
    <source>
        <dbReference type="PROSITE" id="PS51736"/>
    </source>
</evidence>
<reference evidence="3" key="2">
    <citation type="submission" date="2021-09" db="EMBL/GenBank/DDBJ databases">
        <authorList>
            <person name="Gilroy R."/>
        </authorList>
    </citation>
    <scope>NUCLEOTIDE SEQUENCE</scope>
    <source>
        <strain evidence="3">ChiBcec21-2208</strain>
    </source>
</reference>
<name>A0A921LPE5_9FIRM</name>
<dbReference type="CDD" id="cd00338">
    <property type="entry name" value="Ser_Recombinase"/>
    <property type="match status" value="1"/>
</dbReference>
<proteinExistence type="predicted"/>
<dbReference type="Gene3D" id="3.40.50.1390">
    <property type="entry name" value="Resolvase, N-terminal catalytic domain"/>
    <property type="match status" value="1"/>
</dbReference>
<gene>
    <name evidence="3" type="ORF">K8V20_09410</name>
</gene>
<dbReference type="InterPro" id="IPR038109">
    <property type="entry name" value="DNA_bind_recomb_sf"/>
</dbReference>
<evidence type="ECO:0000313" key="3">
    <source>
        <dbReference type="EMBL" id="HJG28842.1"/>
    </source>
</evidence>
<dbReference type="Pfam" id="PF00239">
    <property type="entry name" value="Resolvase"/>
    <property type="match status" value="1"/>
</dbReference>
<evidence type="ECO:0000313" key="4">
    <source>
        <dbReference type="Proteomes" id="UP000782880"/>
    </source>
</evidence>
<dbReference type="InterPro" id="IPR011109">
    <property type="entry name" value="DNA_bind_recombinase_dom"/>
</dbReference>
<dbReference type="InterPro" id="IPR025827">
    <property type="entry name" value="Zn_ribbon_recom_dom"/>
</dbReference>
<dbReference type="PROSITE" id="PS51736">
    <property type="entry name" value="RECOMBINASES_3"/>
    <property type="match status" value="1"/>
</dbReference>
<feature type="domain" description="Resolvase/invertase-type recombinase catalytic" evidence="1">
    <location>
        <begin position="3"/>
        <end position="153"/>
    </location>
</feature>
<dbReference type="AlphaFoldDB" id="A0A921LPE5"/>
<dbReference type="Pfam" id="PF07508">
    <property type="entry name" value="Recombinase"/>
    <property type="match status" value="1"/>
</dbReference>
<dbReference type="Gene3D" id="3.90.1750.20">
    <property type="entry name" value="Putative Large Serine Recombinase, Chain B, Domain 2"/>
    <property type="match status" value="1"/>
</dbReference>
<organism evidence="3 4">
    <name type="scientific">Subdoligranulum variabile</name>
    <dbReference type="NCBI Taxonomy" id="214851"/>
    <lineage>
        <taxon>Bacteria</taxon>
        <taxon>Bacillati</taxon>
        <taxon>Bacillota</taxon>
        <taxon>Clostridia</taxon>
        <taxon>Eubacteriales</taxon>
        <taxon>Oscillospiraceae</taxon>
        <taxon>Subdoligranulum</taxon>
    </lineage>
</organism>
<dbReference type="PROSITE" id="PS51737">
    <property type="entry name" value="RECOMBINASE_DNA_BIND"/>
    <property type="match status" value="1"/>
</dbReference>
<dbReference type="EMBL" id="DYVE01000240">
    <property type="protein sequence ID" value="HJG28842.1"/>
    <property type="molecule type" value="Genomic_DNA"/>
</dbReference>
<dbReference type="Proteomes" id="UP000782880">
    <property type="component" value="Unassembled WGS sequence"/>
</dbReference>
<dbReference type="PANTHER" id="PTHR30461:SF23">
    <property type="entry name" value="DNA RECOMBINASE-RELATED"/>
    <property type="match status" value="1"/>
</dbReference>
<dbReference type="Pfam" id="PF13408">
    <property type="entry name" value="Zn_ribbon_recom"/>
    <property type="match status" value="1"/>
</dbReference>
<dbReference type="SUPFAM" id="SSF53041">
    <property type="entry name" value="Resolvase-like"/>
    <property type="match status" value="1"/>
</dbReference>
<evidence type="ECO:0000259" key="2">
    <source>
        <dbReference type="PROSITE" id="PS51737"/>
    </source>
</evidence>